<gene>
    <name evidence="2" type="ORF">TraAM80_08036</name>
</gene>
<organism evidence="2 3">
    <name type="scientific">Trypanosoma rangeli</name>
    <dbReference type="NCBI Taxonomy" id="5698"/>
    <lineage>
        <taxon>Eukaryota</taxon>
        <taxon>Discoba</taxon>
        <taxon>Euglenozoa</taxon>
        <taxon>Kinetoplastea</taxon>
        <taxon>Metakinetoplastina</taxon>
        <taxon>Trypanosomatida</taxon>
        <taxon>Trypanosomatidae</taxon>
        <taxon>Trypanosoma</taxon>
        <taxon>Herpetosoma</taxon>
    </lineage>
</organism>
<keyword evidence="1" id="KW-1133">Transmembrane helix</keyword>
<evidence type="ECO:0000313" key="2">
    <source>
        <dbReference type="EMBL" id="RNE99896.1"/>
    </source>
</evidence>
<accession>A0A3R7M5R1</accession>
<name>A0A3R7M5R1_TRYRA</name>
<sequence length="148" mass="17608">MRPQIRSFRECEKYRPVILERRLSVFVSWSVRVCWMNILLIGERRAYAEANCHRLVLHLPFFFFFSFGSMKRKGLVQAQSSATLGHDPQVCLLSLISYYFFYCGTVAYGNLFVMFMYWFACFLPRQRCVGKEERMKGKKLRCGIAIRW</sequence>
<keyword evidence="1" id="KW-0812">Transmembrane</keyword>
<dbReference type="Proteomes" id="UP000283634">
    <property type="component" value="Unassembled WGS sequence"/>
</dbReference>
<evidence type="ECO:0000313" key="3">
    <source>
        <dbReference type="Proteomes" id="UP000283634"/>
    </source>
</evidence>
<dbReference type="AlphaFoldDB" id="A0A3R7M5R1"/>
<keyword evidence="3" id="KW-1185">Reference proteome</keyword>
<comment type="caution">
    <text evidence="2">The sequence shown here is derived from an EMBL/GenBank/DDBJ whole genome shotgun (WGS) entry which is preliminary data.</text>
</comment>
<keyword evidence="1" id="KW-0472">Membrane</keyword>
<dbReference type="GeneID" id="40331969"/>
<evidence type="ECO:0000256" key="1">
    <source>
        <dbReference type="SAM" id="Phobius"/>
    </source>
</evidence>
<dbReference type="RefSeq" id="XP_029235456.1">
    <property type="nucleotide sequence ID" value="XM_029384798.1"/>
</dbReference>
<dbReference type="EMBL" id="MKGL01000358">
    <property type="protein sequence ID" value="RNE99896.1"/>
    <property type="molecule type" value="Genomic_DNA"/>
</dbReference>
<proteinExistence type="predicted"/>
<reference evidence="2 3" key="1">
    <citation type="journal article" date="2018" name="BMC Genomics">
        <title>Genomic comparison of Trypanosoma conorhini and Trypanosoma rangeli to Trypanosoma cruzi strains of high and low virulence.</title>
        <authorList>
            <person name="Bradwell K.R."/>
            <person name="Koparde V.N."/>
            <person name="Matveyev A.V."/>
            <person name="Serrano M.G."/>
            <person name="Alves J.M."/>
            <person name="Parikh H."/>
            <person name="Huang B."/>
            <person name="Lee V."/>
            <person name="Espinosa-Alvarez O."/>
            <person name="Ortiz P.A."/>
            <person name="Costa-Martins A.G."/>
            <person name="Teixeira M.M."/>
            <person name="Buck G.A."/>
        </authorList>
    </citation>
    <scope>NUCLEOTIDE SEQUENCE [LARGE SCALE GENOMIC DNA]</scope>
    <source>
        <strain evidence="2 3">AM80</strain>
    </source>
</reference>
<feature type="transmembrane region" description="Helical" evidence="1">
    <location>
        <begin position="90"/>
        <end position="119"/>
    </location>
</feature>
<protein>
    <submittedName>
        <fullName evidence="2">Uncharacterized protein</fullName>
    </submittedName>
</protein>